<accession>A0ABQ6NAK6</accession>
<evidence type="ECO:0000313" key="3">
    <source>
        <dbReference type="Proteomes" id="UP001165060"/>
    </source>
</evidence>
<protein>
    <submittedName>
        <fullName evidence="2">Uncharacterized protein</fullName>
    </submittedName>
</protein>
<feature type="compositionally biased region" description="Basic residues" evidence="1">
    <location>
        <begin position="90"/>
        <end position="101"/>
    </location>
</feature>
<sequence length="131" mass="14349">MPTLTRLFPKATFTPAAVKALCQVWLAEASHAAGQLPEGATLEDAHGYFVGRFPEKGEVLARLREEALRGGVKRGGRGGDDEGRAEVKGLTKKRKLSKKDKGRLEELMEEQERLLEASKGGAKKFVMEQAE</sequence>
<feature type="region of interest" description="Disordered" evidence="1">
    <location>
        <begin position="71"/>
        <end position="103"/>
    </location>
</feature>
<proteinExistence type="predicted"/>
<evidence type="ECO:0000256" key="1">
    <source>
        <dbReference type="SAM" id="MobiDB-lite"/>
    </source>
</evidence>
<reference evidence="2 3" key="1">
    <citation type="journal article" date="2023" name="Commun. Biol.">
        <title>Genome analysis of Parmales, the sister group of diatoms, reveals the evolutionary specialization of diatoms from phago-mixotrophs to photoautotrophs.</title>
        <authorList>
            <person name="Ban H."/>
            <person name="Sato S."/>
            <person name="Yoshikawa S."/>
            <person name="Yamada K."/>
            <person name="Nakamura Y."/>
            <person name="Ichinomiya M."/>
            <person name="Sato N."/>
            <person name="Blanc-Mathieu R."/>
            <person name="Endo H."/>
            <person name="Kuwata A."/>
            <person name="Ogata H."/>
        </authorList>
    </citation>
    <scope>NUCLEOTIDE SEQUENCE [LARGE SCALE GENOMIC DNA]</scope>
</reference>
<comment type="caution">
    <text evidence="2">The sequence shown here is derived from an EMBL/GenBank/DDBJ whole genome shotgun (WGS) entry which is preliminary data.</text>
</comment>
<feature type="compositionally biased region" description="Basic and acidic residues" evidence="1">
    <location>
        <begin position="77"/>
        <end position="89"/>
    </location>
</feature>
<organism evidence="2 3">
    <name type="scientific">Tetraparma gracilis</name>
    <dbReference type="NCBI Taxonomy" id="2962635"/>
    <lineage>
        <taxon>Eukaryota</taxon>
        <taxon>Sar</taxon>
        <taxon>Stramenopiles</taxon>
        <taxon>Ochrophyta</taxon>
        <taxon>Bolidophyceae</taxon>
        <taxon>Parmales</taxon>
        <taxon>Triparmaceae</taxon>
        <taxon>Tetraparma</taxon>
    </lineage>
</organism>
<dbReference type="Proteomes" id="UP001165060">
    <property type="component" value="Unassembled WGS sequence"/>
</dbReference>
<dbReference type="EMBL" id="BRYB01006556">
    <property type="protein sequence ID" value="GMI51620.1"/>
    <property type="molecule type" value="Genomic_DNA"/>
</dbReference>
<keyword evidence="3" id="KW-1185">Reference proteome</keyword>
<gene>
    <name evidence="2" type="ORF">TeGR_g9532</name>
</gene>
<evidence type="ECO:0000313" key="2">
    <source>
        <dbReference type="EMBL" id="GMI51620.1"/>
    </source>
</evidence>
<name>A0ABQ6NAK6_9STRA</name>